<proteinExistence type="inferred from homology"/>
<evidence type="ECO:0000313" key="11">
    <source>
        <dbReference type="EMBL" id="OGM15919.1"/>
    </source>
</evidence>
<comment type="caution">
    <text evidence="11">The sequence shown here is derived from an EMBL/GenBank/DDBJ whole genome shotgun (WGS) entry which is preliminary data.</text>
</comment>
<keyword evidence="6" id="KW-0695">RNA-directed DNA polymerase</keyword>
<evidence type="ECO:0000256" key="9">
    <source>
        <dbReference type="ARBA" id="ARBA00048173"/>
    </source>
</evidence>
<keyword evidence="5" id="KW-0460">Magnesium</keyword>
<keyword evidence="2" id="KW-0808">Transferase</keyword>
<evidence type="ECO:0000313" key="12">
    <source>
        <dbReference type="Proteomes" id="UP000177382"/>
    </source>
</evidence>
<evidence type="ECO:0000256" key="8">
    <source>
        <dbReference type="ARBA" id="ARBA00034120"/>
    </source>
</evidence>
<dbReference type="InterPro" id="IPR051083">
    <property type="entry name" value="GrpII_Intron_Splice-Mob/Def"/>
</dbReference>
<organism evidence="11 12">
    <name type="scientific">Candidatus Woesebacteria bacterium RBG_16_42_24</name>
    <dbReference type="NCBI Taxonomy" id="1802485"/>
    <lineage>
        <taxon>Bacteria</taxon>
        <taxon>Candidatus Woeseibacteriota</taxon>
    </lineage>
</organism>
<evidence type="ECO:0000256" key="6">
    <source>
        <dbReference type="ARBA" id="ARBA00022918"/>
    </source>
</evidence>
<keyword evidence="3" id="KW-0548">Nucleotidyltransferase</keyword>
<dbReference type="InterPro" id="IPR000123">
    <property type="entry name" value="Reverse_transcriptase_msDNA"/>
</dbReference>
<dbReference type="AlphaFoldDB" id="A0A1F7XM93"/>
<dbReference type="CDD" id="cd03487">
    <property type="entry name" value="RT_Bac_retron_II"/>
    <property type="match status" value="1"/>
</dbReference>
<keyword evidence="4" id="KW-0479">Metal-binding</keyword>
<protein>
    <recommendedName>
        <fullName evidence="1">RNA-directed DNA polymerase</fullName>
        <ecNumber evidence="1">2.7.7.49</ecNumber>
    </recommendedName>
</protein>
<dbReference type="PANTHER" id="PTHR34047:SF7">
    <property type="entry name" value="RNA-DIRECTED DNA POLYMERASE"/>
    <property type="match status" value="1"/>
</dbReference>
<dbReference type="STRING" id="1802485.A2V97_04090"/>
<dbReference type="PROSITE" id="PS50878">
    <property type="entry name" value="RT_POL"/>
    <property type="match status" value="1"/>
</dbReference>
<sequence length="341" mass="39018">MSGHEHQLNIPSPFPILSVNKLAFILRTKPNELKKLSENAGNYYTPFDRKQIKDNGKVKWRHIDNPAPKLKKIQQKINRVLLKAKVESLPTGMTGGIKGRSIFTNAAQHLNQKAVVTIDLKDCFPRTSNKRIFRVWRNHLGTSECVANILTKLTTFQRRLPQGSPTSSSLCNLALFPLFKKTKRYCQKEKFNLTLYVDDITISGQTIPIRLAIGRIINFIQEEGYAVRRNKIKIMTASVQQKTTGLIVNKQLSVSAKAREEIRKEIFILSRQEMFSSKRMRSLWGKINYIKKVSPKQGGKLASLAHTLLLDTLASHSYENVTSEKEVTRECKNTRRHKYSL</sequence>
<dbReference type="Pfam" id="PF00078">
    <property type="entry name" value="RVT_1"/>
    <property type="match status" value="1"/>
</dbReference>
<evidence type="ECO:0000256" key="5">
    <source>
        <dbReference type="ARBA" id="ARBA00022842"/>
    </source>
</evidence>
<dbReference type="PRINTS" id="PR00866">
    <property type="entry name" value="RNADNAPOLMS"/>
</dbReference>
<dbReference type="InterPro" id="IPR000477">
    <property type="entry name" value="RT_dom"/>
</dbReference>
<dbReference type="GO" id="GO:0003723">
    <property type="term" value="F:RNA binding"/>
    <property type="evidence" value="ECO:0007669"/>
    <property type="project" value="InterPro"/>
</dbReference>
<reference evidence="11 12" key="1">
    <citation type="journal article" date="2016" name="Nat. Commun.">
        <title>Thousands of microbial genomes shed light on interconnected biogeochemical processes in an aquifer system.</title>
        <authorList>
            <person name="Anantharaman K."/>
            <person name="Brown C.T."/>
            <person name="Hug L.A."/>
            <person name="Sharon I."/>
            <person name="Castelle C.J."/>
            <person name="Probst A.J."/>
            <person name="Thomas B.C."/>
            <person name="Singh A."/>
            <person name="Wilkins M.J."/>
            <person name="Karaoz U."/>
            <person name="Brodie E.L."/>
            <person name="Williams K.H."/>
            <person name="Hubbard S.S."/>
            <person name="Banfield J.F."/>
        </authorList>
    </citation>
    <scope>NUCLEOTIDE SEQUENCE [LARGE SCALE GENOMIC DNA]</scope>
</reference>
<evidence type="ECO:0000259" key="10">
    <source>
        <dbReference type="PROSITE" id="PS50878"/>
    </source>
</evidence>
<dbReference type="GO" id="GO:0051607">
    <property type="term" value="P:defense response to virus"/>
    <property type="evidence" value="ECO:0007669"/>
    <property type="project" value="UniProtKB-KW"/>
</dbReference>
<dbReference type="GO" id="GO:0046872">
    <property type="term" value="F:metal ion binding"/>
    <property type="evidence" value="ECO:0007669"/>
    <property type="project" value="UniProtKB-KW"/>
</dbReference>
<name>A0A1F7XM93_9BACT</name>
<accession>A0A1F7XM93</accession>
<evidence type="ECO:0000256" key="7">
    <source>
        <dbReference type="ARBA" id="ARBA00023118"/>
    </source>
</evidence>
<comment type="similarity">
    <text evidence="8">Belongs to the bacterial reverse transcriptase family.</text>
</comment>
<dbReference type="EC" id="2.7.7.49" evidence="1"/>
<evidence type="ECO:0000256" key="2">
    <source>
        <dbReference type="ARBA" id="ARBA00022679"/>
    </source>
</evidence>
<feature type="domain" description="Reverse transcriptase" evidence="10">
    <location>
        <begin position="32"/>
        <end position="248"/>
    </location>
</feature>
<dbReference type="Proteomes" id="UP000177382">
    <property type="component" value="Unassembled WGS sequence"/>
</dbReference>
<evidence type="ECO:0000256" key="1">
    <source>
        <dbReference type="ARBA" id="ARBA00012493"/>
    </source>
</evidence>
<dbReference type="InterPro" id="IPR043502">
    <property type="entry name" value="DNA/RNA_pol_sf"/>
</dbReference>
<evidence type="ECO:0000256" key="4">
    <source>
        <dbReference type="ARBA" id="ARBA00022723"/>
    </source>
</evidence>
<gene>
    <name evidence="11" type="ORF">A2V97_04090</name>
</gene>
<dbReference type="PANTHER" id="PTHR34047">
    <property type="entry name" value="NUCLEAR INTRON MATURASE 1, MITOCHONDRIAL-RELATED"/>
    <property type="match status" value="1"/>
</dbReference>
<dbReference type="GO" id="GO:0003964">
    <property type="term" value="F:RNA-directed DNA polymerase activity"/>
    <property type="evidence" value="ECO:0007669"/>
    <property type="project" value="UniProtKB-KW"/>
</dbReference>
<dbReference type="SUPFAM" id="SSF56672">
    <property type="entry name" value="DNA/RNA polymerases"/>
    <property type="match status" value="1"/>
</dbReference>
<evidence type="ECO:0000256" key="3">
    <source>
        <dbReference type="ARBA" id="ARBA00022695"/>
    </source>
</evidence>
<dbReference type="EMBL" id="MGFX01000001">
    <property type="protein sequence ID" value="OGM15919.1"/>
    <property type="molecule type" value="Genomic_DNA"/>
</dbReference>
<keyword evidence="7" id="KW-0051">Antiviral defense</keyword>
<comment type="catalytic activity">
    <reaction evidence="9">
        <text>DNA(n) + a 2'-deoxyribonucleoside 5'-triphosphate = DNA(n+1) + diphosphate</text>
        <dbReference type="Rhea" id="RHEA:22508"/>
        <dbReference type="Rhea" id="RHEA-COMP:17339"/>
        <dbReference type="Rhea" id="RHEA-COMP:17340"/>
        <dbReference type="ChEBI" id="CHEBI:33019"/>
        <dbReference type="ChEBI" id="CHEBI:61560"/>
        <dbReference type="ChEBI" id="CHEBI:173112"/>
        <dbReference type="EC" id="2.7.7.49"/>
    </reaction>
</comment>